<proteinExistence type="inferred from homology"/>
<reference evidence="4" key="1">
    <citation type="journal article" date="2013" name="Proc. Natl. Acad. Sci. U.S.A.">
        <title>Genome structure and metabolic features in the red seaweed Chondrus crispus shed light on evolution of the Archaeplastida.</title>
        <authorList>
            <person name="Collen J."/>
            <person name="Porcel B."/>
            <person name="Carre W."/>
            <person name="Ball S.G."/>
            <person name="Chaparro C."/>
            <person name="Tonon T."/>
            <person name="Barbeyron T."/>
            <person name="Michel G."/>
            <person name="Noel B."/>
            <person name="Valentin K."/>
            <person name="Elias M."/>
            <person name="Artiguenave F."/>
            <person name="Arun A."/>
            <person name="Aury J.M."/>
            <person name="Barbosa-Neto J.F."/>
            <person name="Bothwell J.H."/>
            <person name="Bouget F.Y."/>
            <person name="Brillet L."/>
            <person name="Cabello-Hurtado F."/>
            <person name="Capella-Gutierrez S."/>
            <person name="Charrier B."/>
            <person name="Cladiere L."/>
            <person name="Cock J.M."/>
            <person name="Coelho S.M."/>
            <person name="Colleoni C."/>
            <person name="Czjzek M."/>
            <person name="Da Silva C."/>
            <person name="Delage L."/>
            <person name="Denoeud F."/>
            <person name="Deschamps P."/>
            <person name="Dittami S.M."/>
            <person name="Gabaldon T."/>
            <person name="Gachon C.M."/>
            <person name="Groisillier A."/>
            <person name="Herve C."/>
            <person name="Jabbari K."/>
            <person name="Katinka M."/>
            <person name="Kloareg B."/>
            <person name="Kowalczyk N."/>
            <person name="Labadie K."/>
            <person name="Leblanc C."/>
            <person name="Lopez P.J."/>
            <person name="McLachlan D.H."/>
            <person name="Meslet-Cladiere L."/>
            <person name="Moustafa A."/>
            <person name="Nehr Z."/>
            <person name="Nyvall Collen P."/>
            <person name="Panaud O."/>
            <person name="Partensky F."/>
            <person name="Poulain J."/>
            <person name="Rensing S.A."/>
            <person name="Rousvoal S."/>
            <person name="Samson G."/>
            <person name="Symeonidi A."/>
            <person name="Weissenbach J."/>
            <person name="Zambounis A."/>
            <person name="Wincker P."/>
            <person name="Boyen C."/>
        </authorList>
    </citation>
    <scope>NUCLEOTIDE SEQUENCE [LARGE SCALE GENOMIC DNA]</scope>
    <source>
        <strain evidence="4">cv. Stackhouse</strain>
    </source>
</reference>
<dbReference type="PhylomeDB" id="R7QUM2"/>
<feature type="compositionally biased region" description="Basic and acidic residues" evidence="2">
    <location>
        <begin position="687"/>
        <end position="698"/>
    </location>
</feature>
<name>R7QUM2_CHOCR</name>
<dbReference type="GeneID" id="17319033"/>
<dbReference type="OMA" id="YTKAREC"/>
<dbReference type="Proteomes" id="UP000012073">
    <property type="component" value="Unassembled WGS sequence"/>
</dbReference>
<dbReference type="SMART" id="SM00671">
    <property type="entry name" value="SEL1"/>
    <property type="match status" value="10"/>
</dbReference>
<evidence type="ECO:0000256" key="2">
    <source>
        <dbReference type="SAM" id="MobiDB-lite"/>
    </source>
</evidence>
<dbReference type="SUPFAM" id="SSF81901">
    <property type="entry name" value="HCP-like"/>
    <property type="match status" value="3"/>
</dbReference>
<dbReference type="AlphaFoldDB" id="R7QUM2"/>
<dbReference type="EMBL" id="HG002301">
    <property type="protein sequence ID" value="CDF41025.1"/>
    <property type="molecule type" value="Genomic_DNA"/>
</dbReference>
<evidence type="ECO:0000256" key="1">
    <source>
        <dbReference type="ARBA" id="ARBA00038101"/>
    </source>
</evidence>
<feature type="compositionally biased region" description="Acidic residues" evidence="2">
    <location>
        <begin position="1"/>
        <end position="12"/>
    </location>
</feature>
<feature type="region of interest" description="Disordered" evidence="2">
    <location>
        <begin position="202"/>
        <end position="226"/>
    </location>
</feature>
<feature type="compositionally biased region" description="Basic and acidic residues" evidence="2">
    <location>
        <begin position="41"/>
        <end position="55"/>
    </location>
</feature>
<dbReference type="Gene3D" id="1.25.40.10">
    <property type="entry name" value="Tetratricopeptide repeat domain"/>
    <property type="match status" value="2"/>
</dbReference>
<dbReference type="InterPro" id="IPR006597">
    <property type="entry name" value="Sel1-like"/>
</dbReference>
<evidence type="ECO:0000313" key="4">
    <source>
        <dbReference type="Proteomes" id="UP000012073"/>
    </source>
</evidence>
<dbReference type="STRING" id="2769.R7QUM2"/>
<dbReference type="PANTHER" id="PTHR11102">
    <property type="entry name" value="SEL-1-LIKE PROTEIN"/>
    <property type="match status" value="1"/>
</dbReference>
<protein>
    <submittedName>
        <fullName evidence="3">Sel1-repeat containing protein</fullName>
    </submittedName>
</protein>
<accession>R7QUM2</accession>
<dbReference type="RefSeq" id="XP_005711319.1">
    <property type="nucleotide sequence ID" value="XM_005711262.1"/>
</dbReference>
<dbReference type="GO" id="GO:0005789">
    <property type="term" value="C:endoplasmic reticulum membrane"/>
    <property type="evidence" value="ECO:0007669"/>
    <property type="project" value="TreeGrafter"/>
</dbReference>
<dbReference type="Pfam" id="PF08238">
    <property type="entry name" value="Sel1"/>
    <property type="match status" value="9"/>
</dbReference>
<dbReference type="GO" id="GO:0036503">
    <property type="term" value="P:ERAD pathway"/>
    <property type="evidence" value="ECO:0007669"/>
    <property type="project" value="TreeGrafter"/>
</dbReference>
<dbReference type="OrthoDB" id="27934at2759"/>
<comment type="similarity">
    <text evidence="1">Belongs to the sel-1 family.</text>
</comment>
<dbReference type="PANTHER" id="PTHR11102:SF147">
    <property type="entry name" value="SEL1L ADAPTOR SUBUNIT OF ERAD E3 UBIQUITIN LIGASE"/>
    <property type="match status" value="1"/>
</dbReference>
<evidence type="ECO:0000313" key="3">
    <source>
        <dbReference type="EMBL" id="CDF41025.1"/>
    </source>
</evidence>
<feature type="compositionally biased region" description="Acidic residues" evidence="2">
    <location>
        <begin position="31"/>
        <end position="40"/>
    </location>
</feature>
<dbReference type="Gramene" id="CDF41025">
    <property type="protein sequence ID" value="CDF41025"/>
    <property type="gene ID" value="CHC_T00009420001"/>
</dbReference>
<feature type="region of interest" description="Disordered" evidence="2">
    <location>
        <begin position="687"/>
        <end position="714"/>
    </location>
</feature>
<keyword evidence="4" id="KW-1185">Reference proteome</keyword>
<sequence length="714" mass="79314">MVLADEPEEDTAATDGGQFSPHEEPSTDGQDVQDTDGAAEGEEKRKQRQLDERVSEAEDLLAKGTRAEGEAARRILSEAVAQGDVRAMTMYGTASLSGTAPSIPRNFTRGIELITLASDKGYPDAQAMLAFAYASGIAGDILPKNVGAALLLWSVAAEGGSMYAKMAIGYRRLSGTDLKEDCEKASEYYKQVATDVFMDERERAEQQTAPEQSQTEDDDLPQIRSPTPSAIFTAERSRLNADITQRVLGEANEYVQYYRHMADRGHAALQVQLGNLYFHGAMGIQPDLKKARSLFQKGAAKGRTDAHAHLGFMYLRFGWHDKAVFHLQKAASGGDKLGFHGMGFVTLRGIGVEKDPEKAFQFFKKAAELEYPEAMFNLAIMSMRGVGTTHSFNDAFVYFRNAADFGHVQSNFYLGQMSFTGNHPAKKVCSTASGYFKIVAEQGVWNKIFSKAYRAYERGEYASALFWYLFAGHAGIELAQYNAGFMYERNALTNSEGIGPAPWKTWSERPETGLADRSDVVEEALELYQMSASQGYSDSLVRVGDLVFGESQDYPRAASAYERAVKQRNPEAMFNLGWMHARGLGMNHDKHMAKRYFDQARETEKDAFWPATIALYSLKYSDSLFKFADMIRSYLEPLSTASEQYHPSGQWASTEFHIAGLDVLLLSALTCALVWVVRKRQERLGSADLRSRGARDQSVEDEAPPLPPQHLHEE</sequence>
<organism evidence="3 4">
    <name type="scientific">Chondrus crispus</name>
    <name type="common">Carrageen Irish moss</name>
    <name type="synonym">Polymorpha crispa</name>
    <dbReference type="NCBI Taxonomy" id="2769"/>
    <lineage>
        <taxon>Eukaryota</taxon>
        <taxon>Rhodophyta</taxon>
        <taxon>Florideophyceae</taxon>
        <taxon>Rhodymeniophycidae</taxon>
        <taxon>Gigartinales</taxon>
        <taxon>Gigartinaceae</taxon>
        <taxon>Chondrus</taxon>
    </lineage>
</organism>
<dbReference type="InterPro" id="IPR011990">
    <property type="entry name" value="TPR-like_helical_dom_sf"/>
</dbReference>
<gene>
    <name evidence="3" type="ORF">CHC_T00009420001</name>
</gene>
<dbReference type="KEGG" id="ccp:CHC_T00009420001"/>
<feature type="region of interest" description="Disordered" evidence="2">
    <location>
        <begin position="1"/>
        <end position="55"/>
    </location>
</feature>
<dbReference type="InterPro" id="IPR050767">
    <property type="entry name" value="Sel1_AlgK"/>
</dbReference>